<evidence type="ECO:0000259" key="7">
    <source>
        <dbReference type="Pfam" id="PF06271"/>
    </source>
</evidence>
<dbReference type="InterPro" id="IPR051791">
    <property type="entry name" value="Pra-immunoreactive"/>
</dbReference>
<dbReference type="Proteomes" id="UP000275456">
    <property type="component" value="Unassembled WGS sequence"/>
</dbReference>
<organism evidence="9 10">
    <name type="scientific">Agrococcus jenensis</name>
    <dbReference type="NCBI Taxonomy" id="46353"/>
    <lineage>
        <taxon>Bacteria</taxon>
        <taxon>Bacillati</taxon>
        <taxon>Actinomycetota</taxon>
        <taxon>Actinomycetes</taxon>
        <taxon>Micrococcales</taxon>
        <taxon>Microbacteriaceae</taxon>
        <taxon>Agrococcus</taxon>
    </lineage>
</organism>
<dbReference type="OrthoDB" id="5244233at2"/>
<proteinExistence type="predicted"/>
<feature type="transmembrane region" description="Helical" evidence="6">
    <location>
        <begin position="183"/>
        <end position="200"/>
    </location>
</feature>
<feature type="domain" description="RDD" evidence="7">
    <location>
        <begin position="62"/>
        <end position="219"/>
    </location>
</feature>
<feature type="transmembrane region" description="Helical" evidence="6">
    <location>
        <begin position="69"/>
        <end position="93"/>
    </location>
</feature>
<evidence type="ECO:0000256" key="3">
    <source>
        <dbReference type="ARBA" id="ARBA00022692"/>
    </source>
</evidence>
<comment type="caution">
    <text evidence="9">The sequence shown here is derived from an EMBL/GenBank/DDBJ whole genome shotgun (WGS) entry which is preliminary data.</text>
</comment>
<keyword evidence="10" id="KW-1185">Reference proteome</keyword>
<evidence type="ECO:0000256" key="6">
    <source>
        <dbReference type="SAM" id="Phobius"/>
    </source>
</evidence>
<evidence type="ECO:0000256" key="5">
    <source>
        <dbReference type="ARBA" id="ARBA00023136"/>
    </source>
</evidence>
<evidence type="ECO:0000313" key="10">
    <source>
        <dbReference type="Proteomes" id="UP000275456"/>
    </source>
</evidence>
<dbReference type="Pfam" id="PF10708">
    <property type="entry name" value="DUF2510"/>
    <property type="match status" value="1"/>
</dbReference>
<evidence type="ECO:0000259" key="8">
    <source>
        <dbReference type="Pfam" id="PF10708"/>
    </source>
</evidence>
<protein>
    <submittedName>
        <fullName evidence="9">Putative RDD family membrane protein YckC</fullName>
    </submittedName>
</protein>
<evidence type="ECO:0000256" key="4">
    <source>
        <dbReference type="ARBA" id="ARBA00022989"/>
    </source>
</evidence>
<reference evidence="9 10" key="1">
    <citation type="submission" date="2018-11" db="EMBL/GenBank/DDBJ databases">
        <title>Sequencing the genomes of 1000 actinobacteria strains.</title>
        <authorList>
            <person name="Klenk H.-P."/>
        </authorList>
    </citation>
    <scope>NUCLEOTIDE SEQUENCE [LARGE SCALE GENOMIC DNA]</scope>
    <source>
        <strain evidence="9 10">DSM 9580</strain>
    </source>
</reference>
<feature type="domain" description="DUF2510" evidence="8">
    <location>
        <begin position="12"/>
        <end position="46"/>
    </location>
</feature>
<evidence type="ECO:0000256" key="1">
    <source>
        <dbReference type="ARBA" id="ARBA00004651"/>
    </source>
</evidence>
<dbReference type="InterPro" id="IPR010432">
    <property type="entry name" value="RDD"/>
</dbReference>
<sequence>MTSTPPPSSQPPGWYPDPYAATPGIERWWNGLQWLAETRDPAAQPTWSPAPWEDVPEPERQTASWGARLGAYLLDMIPMVVLAMVVLGAFGWFGLVGRAAEGDEAAFAELEALSAPGSPASIASIVIGAIAYFCYNVGFHMAKGQTPGKMLVGIRVRMRDEDRLPDARAAIVRWAVQQGAPQLLSGFAGLGFFAGVFSIVDHLWPLWDPRGQALHDKAARTIVVRAPRRGVS</sequence>
<accession>A0A3N2AR89</accession>
<dbReference type="Pfam" id="PF06271">
    <property type="entry name" value="RDD"/>
    <property type="match status" value="1"/>
</dbReference>
<keyword evidence="2" id="KW-1003">Cell membrane</keyword>
<dbReference type="RefSeq" id="WP_123696638.1">
    <property type="nucleotide sequence ID" value="NZ_RKHJ01000001.1"/>
</dbReference>
<dbReference type="InterPro" id="IPR018929">
    <property type="entry name" value="DUF2510"/>
</dbReference>
<keyword evidence="3 6" id="KW-0812">Transmembrane</keyword>
<evidence type="ECO:0000256" key="2">
    <source>
        <dbReference type="ARBA" id="ARBA00022475"/>
    </source>
</evidence>
<keyword evidence="4 6" id="KW-1133">Transmembrane helix</keyword>
<name>A0A3N2AR89_9MICO</name>
<dbReference type="EMBL" id="RKHJ01000001">
    <property type="protein sequence ID" value="ROR65561.1"/>
    <property type="molecule type" value="Genomic_DNA"/>
</dbReference>
<evidence type="ECO:0000313" key="9">
    <source>
        <dbReference type="EMBL" id="ROR65561.1"/>
    </source>
</evidence>
<gene>
    <name evidence="9" type="ORF">EDD26_0927</name>
</gene>
<dbReference type="PANTHER" id="PTHR36115">
    <property type="entry name" value="PROLINE-RICH ANTIGEN HOMOLOG-RELATED"/>
    <property type="match status" value="1"/>
</dbReference>
<dbReference type="GO" id="GO:0005886">
    <property type="term" value="C:plasma membrane"/>
    <property type="evidence" value="ECO:0007669"/>
    <property type="project" value="UniProtKB-SubCell"/>
</dbReference>
<feature type="transmembrane region" description="Helical" evidence="6">
    <location>
        <begin position="113"/>
        <end position="135"/>
    </location>
</feature>
<comment type="subcellular location">
    <subcellularLocation>
        <location evidence="1">Cell membrane</location>
        <topology evidence="1">Multi-pass membrane protein</topology>
    </subcellularLocation>
</comment>
<dbReference type="AlphaFoldDB" id="A0A3N2AR89"/>
<keyword evidence="5 6" id="KW-0472">Membrane</keyword>
<dbReference type="PANTHER" id="PTHR36115:SF4">
    <property type="entry name" value="MEMBRANE PROTEIN"/>
    <property type="match status" value="1"/>
</dbReference>